<dbReference type="EMBL" id="LLKB01000005">
    <property type="protein sequence ID" value="KQC84846.1"/>
    <property type="molecule type" value="Genomic_DNA"/>
</dbReference>
<keyword evidence="1" id="KW-0472">Membrane</keyword>
<dbReference type="GO" id="GO:0005886">
    <property type="term" value="C:plasma membrane"/>
    <property type="evidence" value="ECO:0007669"/>
    <property type="project" value="TreeGrafter"/>
</dbReference>
<dbReference type="Proteomes" id="UP000050833">
    <property type="component" value="Unassembled WGS sequence"/>
</dbReference>
<feature type="transmembrane region" description="Helical" evidence="1">
    <location>
        <begin position="690"/>
        <end position="715"/>
    </location>
</feature>
<evidence type="ECO:0000313" key="2">
    <source>
        <dbReference type="EMBL" id="KQC84846.1"/>
    </source>
</evidence>
<dbReference type="PANTHER" id="PTHR30572:SF4">
    <property type="entry name" value="ABC TRANSPORTER PERMEASE YTRF"/>
    <property type="match status" value="1"/>
</dbReference>
<dbReference type="InterPro" id="IPR050250">
    <property type="entry name" value="Macrolide_Exporter_MacB"/>
</dbReference>
<feature type="transmembrane region" description="Helical" evidence="1">
    <location>
        <begin position="21"/>
        <end position="40"/>
    </location>
</feature>
<keyword evidence="1" id="KW-0812">Transmembrane</keyword>
<dbReference type="AlphaFoldDB" id="A0AAW3JRG5"/>
<feature type="transmembrane region" description="Helical" evidence="1">
    <location>
        <begin position="302"/>
        <end position="329"/>
    </location>
</feature>
<keyword evidence="1" id="KW-1133">Transmembrane helix</keyword>
<organism evidence="2 3">
    <name type="scientific">Butyribacter intestini</name>
    <dbReference type="NCBI Taxonomy" id="1703332"/>
    <lineage>
        <taxon>Bacteria</taxon>
        <taxon>Bacillati</taxon>
        <taxon>Bacillota</taxon>
        <taxon>Clostridia</taxon>
        <taxon>Lachnospirales</taxon>
        <taxon>Lachnospiraceae</taxon>
        <taxon>Butyribacter</taxon>
    </lineage>
</organism>
<evidence type="ECO:0000313" key="3">
    <source>
        <dbReference type="Proteomes" id="UP000050833"/>
    </source>
</evidence>
<name>A0AAW3JRG5_9FIRM</name>
<evidence type="ECO:0000256" key="1">
    <source>
        <dbReference type="SAM" id="Phobius"/>
    </source>
</evidence>
<reference evidence="2 3" key="1">
    <citation type="submission" date="2015-10" db="EMBL/GenBank/DDBJ databases">
        <title>Butyribacter intestini gen. nov., sp. nov., a butyric acid-producing bacterium of the family Lachnospiraceae isolated from the human faeces.</title>
        <authorList>
            <person name="Zou Y."/>
            <person name="Xue W."/>
            <person name="Luo G."/>
            <person name="Lv M."/>
        </authorList>
    </citation>
    <scope>NUCLEOTIDE SEQUENCE [LARGE SCALE GENOMIC DNA]</scope>
    <source>
        <strain evidence="2 3">TF01-11</strain>
    </source>
</reference>
<feature type="transmembrane region" description="Helical" evidence="1">
    <location>
        <begin position="393"/>
        <end position="415"/>
    </location>
</feature>
<dbReference type="RefSeq" id="WP_055944001.1">
    <property type="nucleotide sequence ID" value="NZ_JAQDCV010000002.1"/>
</dbReference>
<evidence type="ECO:0008006" key="4">
    <source>
        <dbReference type="Google" id="ProtNLM"/>
    </source>
</evidence>
<accession>A0AAW3JRG5</accession>
<comment type="caution">
    <text evidence="2">The sequence shown here is derived from an EMBL/GenBank/DDBJ whole genome shotgun (WGS) entry which is preliminary data.</text>
</comment>
<proteinExistence type="predicted"/>
<keyword evidence="3" id="KW-1185">Reference proteome</keyword>
<feature type="transmembrane region" description="Helical" evidence="1">
    <location>
        <begin position="746"/>
        <end position="766"/>
    </location>
</feature>
<protein>
    <recommendedName>
        <fullName evidence="4">FtsX-like permease family protein</fullName>
    </recommendedName>
</protein>
<gene>
    <name evidence="2" type="ORF">APZ18_08970</name>
</gene>
<dbReference type="PANTHER" id="PTHR30572">
    <property type="entry name" value="MEMBRANE COMPONENT OF TRANSPORTER-RELATED"/>
    <property type="match status" value="1"/>
</dbReference>
<dbReference type="GO" id="GO:0022857">
    <property type="term" value="F:transmembrane transporter activity"/>
    <property type="evidence" value="ECO:0007669"/>
    <property type="project" value="TreeGrafter"/>
</dbReference>
<feature type="transmembrane region" description="Helical" evidence="1">
    <location>
        <begin position="257"/>
        <end position="281"/>
    </location>
</feature>
<sequence length="813" mass="93713">MNKKIKKQIKLIGVLIGNEKKLMLCSFVSVIVGFTFMFMVSSLSGTIIKTKQDNTVNKYGKFLMVLPDIDNESEKEIKQKCGDFKYEHFGVVGNVEYANKKITIGTMTEDMGATLAFKLIKGKWVKGSDQIVVEEYLLKLFGKENTQLPFDIKLKKDGRFINYKVTGVISNYSSVISTSYDKELETKVYPSIICGQKNDKDVKNSLVILQKKLDFKKAKSDIENVLFQNISEEVICANEKLHWHGYSDNEDMININIWYPILLGIMLLLEQAVVIRAFVIRNQNTFHLFQVLGMTTKEIKRLFFYIMQIFIWFGVLTGYILSVIIGNTYISNVFGEYGRYYLSSLNNNVLIMMIVFAVISIYSYFILMGTEQHSRLFSNNNFRKHRKYKFRKIDISIIVVQTVCIFFAIASFYFMNTFSCKSENIEYYLCSKSDASAYPLRGYYIGTDGEEYFGFDVLNVFDKYKDKISMSIEAETKQCSILLDKNNVDEYFKNYIKENRLYSLDESDAETKEKNNRLWKQVSVKTEKYKPVSDNVLVTVLREKEFKDFVKKKEIKNPCFENNKSKSCIVILPDYKEIANPSIKENGMIRLGGIRGDEKKVRFYSEKFNVGAVLSGSSEEYNGIEIVMDEKTAIKSRTVLGCNTITIEMKKDAPLFIQKEVDKNVMFTMASIQGGLLDSSENRESDDKLMAAYTSVLSNTILLFCAIIICIYINLSIYIDWEKHRYEYGVLRSFGMSYAQLQRKVFFRYSSSILFACALNMFLGKYAFTNGTLTSRQIIVSVGLTVGITYVCRLISYYRKKDETVSRMLSEGE</sequence>
<feature type="transmembrane region" description="Helical" evidence="1">
    <location>
        <begin position="349"/>
        <end position="367"/>
    </location>
</feature>
<feature type="transmembrane region" description="Helical" evidence="1">
    <location>
        <begin position="778"/>
        <end position="798"/>
    </location>
</feature>